<protein>
    <recommendedName>
        <fullName evidence="3">tRNA pseudouridine(55) synthase</fullName>
        <ecNumber evidence="3">5.4.99.25</ecNumber>
    </recommendedName>
</protein>
<dbReference type="EC" id="5.4.99.25" evidence="3"/>
<evidence type="ECO:0000313" key="9">
    <source>
        <dbReference type="Proteomes" id="UP000620104"/>
    </source>
</evidence>
<evidence type="ECO:0000256" key="3">
    <source>
        <dbReference type="ARBA" id="ARBA00012787"/>
    </source>
</evidence>
<dbReference type="HAMAP" id="MF_01080">
    <property type="entry name" value="TruB_bact"/>
    <property type="match status" value="1"/>
</dbReference>
<proteinExistence type="inferred from homology"/>
<evidence type="ECO:0000256" key="5">
    <source>
        <dbReference type="ARBA" id="ARBA00023235"/>
    </source>
</evidence>
<dbReference type="InterPro" id="IPR020103">
    <property type="entry name" value="PsdUridine_synth_cat_dom_sf"/>
</dbReference>
<dbReference type="PANTHER" id="PTHR13767">
    <property type="entry name" value="TRNA-PSEUDOURIDINE SYNTHASE"/>
    <property type="match status" value="1"/>
</dbReference>
<comment type="similarity">
    <text evidence="2">Belongs to the pseudouridine synthase TruB family.</text>
</comment>
<comment type="caution">
    <text evidence="8">The sequence shown here is derived from an EMBL/GenBank/DDBJ whole genome shotgun (WGS) entry which is preliminary data.</text>
</comment>
<evidence type="ECO:0000259" key="7">
    <source>
        <dbReference type="Pfam" id="PF01509"/>
    </source>
</evidence>
<name>A0A8H3TTB7_9TREE</name>
<dbReference type="OrthoDB" id="9995526at2759"/>
<keyword evidence="4" id="KW-0819">tRNA processing</keyword>
<dbReference type="EMBL" id="BLZA01000019">
    <property type="protein sequence ID" value="GHJ86571.1"/>
    <property type="molecule type" value="Genomic_DNA"/>
</dbReference>
<comment type="catalytic activity">
    <reaction evidence="1">
        <text>a uridine in mRNA = a pseudouridine in mRNA</text>
        <dbReference type="Rhea" id="RHEA:56644"/>
        <dbReference type="Rhea" id="RHEA-COMP:14658"/>
        <dbReference type="Rhea" id="RHEA-COMP:14659"/>
        <dbReference type="ChEBI" id="CHEBI:65314"/>
        <dbReference type="ChEBI" id="CHEBI:65315"/>
    </reaction>
</comment>
<dbReference type="Proteomes" id="UP000620104">
    <property type="component" value="Unassembled WGS sequence"/>
</dbReference>
<dbReference type="SUPFAM" id="SSF55120">
    <property type="entry name" value="Pseudouridine synthase"/>
    <property type="match status" value="1"/>
</dbReference>
<reference evidence="8" key="1">
    <citation type="submission" date="2020-07" db="EMBL/GenBank/DDBJ databases">
        <title>Draft Genome Sequence of a Deep-Sea Yeast, Naganishia (Cryptococcus) liquefaciens strain N6.</title>
        <authorList>
            <person name="Han Y.W."/>
            <person name="Kajitani R."/>
            <person name="Morimoto H."/>
            <person name="Parhat M."/>
            <person name="Tsubouchi H."/>
            <person name="Bakenova O."/>
            <person name="Ogata M."/>
            <person name="Argunhan B."/>
            <person name="Aoki R."/>
            <person name="Kajiwara S."/>
            <person name="Itoh T."/>
            <person name="Iwasaki H."/>
        </authorList>
    </citation>
    <scope>NUCLEOTIDE SEQUENCE</scope>
    <source>
        <strain evidence="8">N6</strain>
    </source>
</reference>
<feature type="region of interest" description="Disordered" evidence="6">
    <location>
        <begin position="385"/>
        <end position="419"/>
    </location>
</feature>
<dbReference type="GO" id="GO:0003723">
    <property type="term" value="F:RNA binding"/>
    <property type="evidence" value="ECO:0007669"/>
    <property type="project" value="InterPro"/>
</dbReference>
<dbReference type="GO" id="GO:0160148">
    <property type="term" value="F:tRNA pseudouridine(55) synthase activity"/>
    <property type="evidence" value="ECO:0007669"/>
    <property type="project" value="UniProtKB-EC"/>
</dbReference>
<feature type="region of interest" description="Disordered" evidence="6">
    <location>
        <begin position="247"/>
        <end position="289"/>
    </location>
</feature>
<evidence type="ECO:0000256" key="4">
    <source>
        <dbReference type="ARBA" id="ARBA00022694"/>
    </source>
</evidence>
<accession>A0A8H3TTB7</accession>
<keyword evidence="5" id="KW-0413">Isomerase</keyword>
<dbReference type="GO" id="GO:0006400">
    <property type="term" value="P:tRNA modification"/>
    <property type="evidence" value="ECO:0007669"/>
    <property type="project" value="TreeGrafter"/>
</dbReference>
<dbReference type="Pfam" id="PF01509">
    <property type="entry name" value="TruB_N"/>
    <property type="match status" value="1"/>
</dbReference>
<evidence type="ECO:0000313" key="8">
    <source>
        <dbReference type="EMBL" id="GHJ86571.1"/>
    </source>
</evidence>
<evidence type="ECO:0000256" key="6">
    <source>
        <dbReference type="SAM" id="MobiDB-lite"/>
    </source>
</evidence>
<dbReference type="Gene3D" id="3.30.2350.10">
    <property type="entry name" value="Pseudouridine synthase"/>
    <property type="match status" value="1"/>
</dbReference>
<keyword evidence="9" id="KW-1185">Reference proteome</keyword>
<dbReference type="PANTHER" id="PTHR13767:SF2">
    <property type="entry name" value="PSEUDOURIDYLATE SYNTHASE TRUB1"/>
    <property type="match status" value="1"/>
</dbReference>
<dbReference type="InterPro" id="IPR014780">
    <property type="entry name" value="tRNA_psdUridine_synth_TruB"/>
</dbReference>
<gene>
    <name evidence="8" type="ORF">NliqN6_2973</name>
</gene>
<feature type="domain" description="Pseudouridine synthase II N-terminal" evidence="7">
    <location>
        <begin position="63"/>
        <end position="197"/>
    </location>
</feature>
<evidence type="ECO:0000256" key="1">
    <source>
        <dbReference type="ARBA" id="ARBA00001166"/>
    </source>
</evidence>
<sequence length="433" mass="47118">MPKSVRLPDFPLSGLVPIEKPSGPTSMRVIDMIKPLLAESRLFHDPKAVTPQEIKAEVKKLMKHRGGLKIGQGGTLDPLADGVLVIGVNKGTKQLGQFLHCTKTYTTTALLGSCTTTYDSEGPILSTAPWAHVTREVVEQALEKFRGEIMQVPPIFSALKMDGKPLYEYARTNTPLPRPIDARRANISLLQLESFSPATIVPGDGGHTYVPPKEQLSAEEREVYFRMSRLTREAGIVEKAFGVDLEGSGKKKKEAPAADGDSSKVTQLDIPDLPQQGEEPSAESTTQHVIPPTFTLRMTVSSGTYVRSIVHDVALAIGSAAHVVKLTRTRQGRFSLTHDEEAEALEGADQLSAPNDAGETEGFDFGERKTGCIPWSVFERAIAERKARPAEDDDTSAAGAAVDEEEEAGNEAPTAKWVPSEWERELMARFVPV</sequence>
<dbReference type="InterPro" id="IPR002501">
    <property type="entry name" value="PsdUridine_synth_N"/>
</dbReference>
<evidence type="ECO:0000256" key="2">
    <source>
        <dbReference type="ARBA" id="ARBA00008999"/>
    </source>
</evidence>
<dbReference type="GO" id="GO:0005634">
    <property type="term" value="C:nucleus"/>
    <property type="evidence" value="ECO:0007669"/>
    <property type="project" value="TreeGrafter"/>
</dbReference>
<organism evidence="8 9">
    <name type="scientific">Naganishia liquefaciens</name>
    <dbReference type="NCBI Taxonomy" id="104408"/>
    <lineage>
        <taxon>Eukaryota</taxon>
        <taxon>Fungi</taxon>
        <taxon>Dikarya</taxon>
        <taxon>Basidiomycota</taxon>
        <taxon>Agaricomycotina</taxon>
        <taxon>Tremellomycetes</taxon>
        <taxon>Filobasidiales</taxon>
        <taxon>Filobasidiaceae</taxon>
        <taxon>Naganishia</taxon>
    </lineage>
</organism>
<dbReference type="GO" id="GO:1990481">
    <property type="term" value="P:mRNA pseudouridine synthesis"/>
    <property type="evidence" value="ECO:0007669"/>
    <property type="project" value="TreeGrafter"/>
</dbReference>
<dbReference type="AlphaFoldDB" id="A0A8H3TTB7"/>